<dbReference type="InterPro" id="IPR001320">
    <property type="entry name" value="Iontro_rcpt_C"/>
</dbReference>
<evidence type="ECO:0000256" key="7">
    <source>
        <dbReference type="ARBA" id="ARBA00023170"/>
    </source>
</evidence>
<feature type="domain" description="Ionotropic glutamate receptor C-terminal" evidence="10">
    <location>
        <begin position="318"/>
        <end position="425"/>
    </location>
</feature>
<evidence type="ECO:0000256" key="5">
    <source>
        <dbReference type="ARBA" id="ARBA00022989"/>
    </source>
</evidence>
<sequence>MLIEISFIVPVVSCLDPTCHEGESAGANSEFAWLTPSPHVESVTSVGDVPHGVAVRRVCRSFAGLANSLPRWLRLSHAISEHNRPFHVLLSSDENTKLALSQLSSKRGVMADAVWLLFLEKSVDQFFEDVYIPVDCEFLVAQRRGGNVVLLTEIYRMDKGLPLQHKEFGIWNQSGLHASRESLVRRRSHFHGFTITATSINSPPLVLMDEEKTEMKGGLFGSVWTRLERRLNFTTRYVIPSLRSWGTVFANNTTTGVLGVLADGQAEVGVFHMIMTSRRIDVMDFSIPLLSPKFHIFVRQPDGLQLQWNTYLAPLSRTLWLTIVLLILLIALFLSKLQRLGRRHGIAEKTLERFWFRDCLFFIFGAVCQQGAEVQSPQLTSCRVVYLTTYLGAVVMLASYSATLISFLTVRTVKLPFNDIEEFLKVGTHKLGTLEHSTALNFFRESEMPLYREVYRRFLQPAHGTMVPDVTAGLTRLCSSKYALLAMYVDTVGYMEHVTCPVVSLRRSYFRSSLAFGLALNSPYKAFLNYHLLTLQNDGELYKLQQLLLAPLRQQDAEELAPVDGSVSVEIQHLLPVLTVLGAGVLLSATCFLLEWAAGRRTRSKQKTAVAV</sequence>
<accession>A0A2J7R3H4</accession>
<dbReference type="PANTHER" id="PTHR42643">
    <property type="entry name" value="IONOTROPIC RECEPTOR 20A-RELATED"/>
    <property type="match status" value="1"/>
</dbReference>
<name>A0A2J7R3H4_9NEOP</name>
<feature type="transmembrane region" description="Helical" evidence="9">
    <location>
        <begin position="318"/>
        <end position="334"/>
    </location>
</feature>
<dbReference type="InterPro" id="IPR052192">
    <property type="entry name" value="Insect_Ionotropic_Sensory_Rcpt"/>
</dbReference>
<evidence type="ECO:0000313" key="12">
    <source>
        <dbReference type="EMBL" id="PNF35387.1"/>
    </source>
</evidence>
<evidence type="ECO:0000259" key="11">
    <source>
        <dbReference type="Pfam" id="PF24576"/>
    </source>
</evidence>
<keyword evidence="13" id="KW-1185">Reference proteome</keyword>
<evidence type="ECO:0000256" key="6">
    <source>
        <dbReference type="ARBA" id="ARBA00023136"/>
    </source>
</evidence>
<comment type="subcellular location">
    <subcellularLocation>
        <location evidence="1">Cell membrane</location>
        <topology evidence="1">Multi-pass membrane protein</topology>
    </subcellularLocation>
</comment>
<dbReference type="PANTHER" id="PTHR42643:SF30">
    <property type="entry name" value="IONOTROPIC RECEPTOR 40A-RELATED"/>
    <property type="match status" value="1"/>
</dbReference>
<dbReference type="InParanoid" id="A0A2J7R3H4"/>
<dbReference type="EMBL" id="NEVH01007819">
    <property type="protein sequence ID" value="PNF35387.1"/>
    <property type="molecule type" value="Genomic_DNA"/>
</dbReference>
<reference evidence="12 13" key="1">
    <citation type="submission" date="2017-12" db="EMBL/GenBank/DDBJ databases">
        <title>Hemimetabolous genomes reveal molecular basis of termite eusociality.</title>
        <authorList>
            <person name="Harrison M.C."/>
            <person name="Jongepier E."/>
            <person name="Robertson H.M."/>
            <person name="Arning N."/>
            <person name="Bitard-Feildel T."/>
            <person name="Chao H."/>
            <person name="Childers C.P."/>
            <person name="Dinh H."/>
            <person name="Doddapaneni H."/>
            <person name="Dugan S."/>
            <person name="Gowin J."/>
            <person name="Greiner C."/>
            <person name="Han Y."/>
            <person name="Hu H."/>
            <person name="Hughes D.S.T."/>
            <person name="Huylmans A.-K."/>
            <person name="Kemena C."/>
            <person name="Kremer L.P.M."/>
            <person name="Lee S.L."/>
            <person name="Lopez-Ezquerra A."/>
            <person name="Mallet L."/>
            <person name="Monroy-Kuhn J.M."/>
            <person name="Moser A."/>
            <person name="Murali S.C."/>
            <person name="Muzny D.M."/>
            <person name="Otani S."/>
            <person name="Piulachs M.-D."/>
            <person name="Poelchau M."/>
            <person name="Qu J."/>
            <person name="Schaub F."/>
            <person name="Wada-Katsumata A."/>
            <person name="Worley K.C."/>
            <person name="Xie Q."/>
            <person name="Ylla G."/>
            <person name="Poulsen M."/>
            <person name="Gibbs R.A."/>
            <person name="Schal C."/>
            <person name="Richards S."/>
            <person name="Belles X."/>
            <person name="Korb J."/>
            <person name="Bornberg-Bauer E."/>
        </authorList>
    </citation>
    <scope>NUCLEOTIDE SEQUENCE [LARGE SCALE GENOMIC DNA]</scope>
    <source>
        <tissue evidence="12">Whole body</tissue>
    </source>
</reference>
<evidence type="ECO:0000256" key="1">
    <source>
        <dbReference type="ARBA" id="ARBA00004651"/>
    </source>
</evidence>
<dbReference type="Proteomes" id="UP000235965">
    <property type="component" value="Unassembled WGS sequence"/>
</dbReference>
<feature type="domain" description="Ionotropic receptor 75a N-terminal" evidence="11">
    <location>
        <begin position="90"/>
        <end position="198"/>
    </location>
</feature>
<dbReference type="STRING" id="105785.A0A2J7R3H4"/>
<feature type="transmembrane region" description="Helical" evidence="9">
    <location>
        <begin position="384"/>
        <end position="408"/>
    </location>
</feature>
<comment type="caution">
    <text evidence="12">The sequence shown here is derived from an EMBL/GenBank/DDBJ whole genome shotgun (WGS) entry which is preliminary data.</text>
</comment>
<dbReference type="GO" id="GO:0015276">
    <property type="term" value="F:ligand-gated monoatomic ion channel activity"/>
    <property type="evidence" value="ECO:0007669"/>
    <property type="project" value="InterPro"/>
</dbReference>
<comment type="similarity">
    <text evidence="2">Belongs to the glutamate-gated ion channel (TC 1.A.10.1) family.</text>
</comment>
<evidence type="ECO:0000256" key="9">
    <source>
        <dbReference type="SAM" id="Phobius"/>
    </source>
</evidence>
<dbReference type="Pfam" id="PF24576">
    <property type="entry name" value="IR75A_N"/>
    <property type="match status" value="1"/>
</dbReference>
<dbReference type="GO" id="GO:0005886">
    <property type="term" value="C:plasma membrane"/>
    <property type="evidence" value="ECO:0007669"/>
    <property type="project" value="UniProtKB-SubCell"/>
</dbReference>
<feature type="transmembrane region" description="Helical" evidence="9">
    <location>
        <begin position="574"/>
        <end position="597"/>
    </location>
</feature>
<gene>
    <name evidence="12" type="ORF">B7P43_G01746</name>
</gene>
<dbReference type="Pfam" id="PF00060">
    <property type="entry name" value="Lig_chan"/>
    <property type="match status" value="1"/>
</dbReference>
<keyword evidence="6 9" id="KW-0472">Membrane</keyword>
<keyword evidence="4 9" id="KW-0812">Transmembrane</keyword>
<dbReference type="AlphaFoldDB" id="A0A2J7R3H4"/>
<dbReference type="OrthoDB" id="6117597at2759"/>
<evidence type="ECO:0000256" key="4">
    <source>
        <dbReference type="ARBA" id="ARBA00022692"/>
    </source>
</evidence>
<evidence type="ECO:0000256" key="8">
    <source>
        <dbReference type="ARBA" id="ARBA00023180"/>
    </source>
</evidence>
<evidence type="ECO:0000259" key="10">
    <source>
        <dbReference type="Pfam" id="PF00060"/>
    </source>
</evidence>
<keyword evidence="3" id="KW-1003">Cell membrane</keyword>
<dbReference type="SUPFAM" id="SSF53850">
    <property type="entry name" value="Periplasmic binding protein-like II"/>
    <property type="match status" value="1"/>
</dbReference>
<dbReference type="GO" id="GO:0050906">
    <property type="term" value="P:detection of stimulus involved in sensory perception"/>
    <property type="evidence" value="ECO:0007669"/>
    <property type="project" value="UniProtKB-ARBA"/>
</dbReference>
<dbReference type="Gene3D" id="3.40.190.10">
    <property type="entry name" value="Periplasmic binding protein-like II"/>
    <property type="match status" value="1"/>
</dbReference>
<protein>
    <recommendedName>
        <fullName evidence="14">Ionotropic glutamate receptor C-terminal domain-containing protein</fullName>
    </recommendedName>
</protein>
<proteinExistence type="inferred from homology"/>
<dbReference type="Gene3D" id="1.10.287.70">
    <property type="match status" value="1"/>
</dbReference>
<evidence type="ECO:0000256" key="3">
    <source>
        <dbReference type="ARBA" id="ARBA00022475"/>
    </source>
</evidence>
<keyword evidence="7" id="KW-0675">Receptor</keyword>
<dbReference type="InterPro" id="IPR057074">
    <property type="entry name" value="IR75A_N"/>
</dbReference>
<evidence type="ECO:0008006" key="14">
    <source>
        <dbReference type="Google" id="ProtNLM"/>
    </source>
</evidence>
<evidence type="ECO:0000256" key="2">
    <source>
        <dbReference type="ARBA" id="ARBA00008685"/>
    </source>
</evidence>
<keyword evidence="8" id="KW-0325">Glycoprotein</keyword>
<organism evidence="12 13">
    <name type="scientific">Cryptotermes secundus</name>
    <dbReference type="NCBI Taxonomy" id="105785"/>
    <lineage>
        <taxon>Eukaryota</taxon>
        <taxon>Metazoa</taxon>
        <taxon>Ecdysozoa</taxon>
        <taxon>Arthropoda</taxon>
        <taxon>Hexapoda</taxon>
        <taxon>Insecta</taxon>
        <taxon>Pterygota</taxon>
        <taxon>Neoptera</taxon>
        <taxon>Polyneoptera</taxon>
        <taxon>Dictyoptera</taxon>
        <taxon>Blattodea</taxon>
        <taxon>Blattoidea</taxon>
        <taxon>Termitoidae</taxon>
        <taxon>Kalotermitidae</taxon>
        <taxon>Cryptotermitinae</taxon>
        <taxon>Cryptotermes</taxon>
    </lineage>
</organism>
<keyword evidence="5 9" id="KW-1133">Transmembrane helix</keyword>
<evidence type="ECO:0000313" key="13">
    <source>
        <dbReference type="Proteomes" id="UP000235965"/>
    </source>
</evidence>